<name>A0A0F9FDP5_9ZZZZ</name>
<organism evidence="1">
    <name type="scientific">marine sediment metagenome</name>
    <dbReference type="NCBI Taxonomy" id="412755"/>
    <lineage>
        <taxon>unclassified sequences</taxon>
        <taxon>metagenomes</taxon>
        <taxon>ecological metagenomes</taxon>
    </lineage>
</organism>
<dbReference type="EMBL" id="LAZR01024004">
    <property type="protein sequence ID" value="KKL76571.1"/>
    <property type="molecule type" value="Genomic_DNA"/>
</dbReference>
<feature type="non-terminal residue" evidence="1">
    <location>
        <position position="48"/>
    </location>
</feature>
<reference evidence="1" key="1">
    <citation type="journal article" date="2015" name="Nature">
        <title>Complex archaea that bridge the gap between prokaryotes and eukaryotes.</title>
        <authorList>
            <person name="Spang A."/>
            <person name="Saw J.H."/>
            <person name="Jorgensen S.L."/>
            <person name="Zaremba-Niedzwiedzka K."/>
            <person name="Martijn J."/>
            <person name="Lind A.E."/>
            <person name="van Eijk R."/>
            <person name="Schleper C."/>
            <person name="Guy L."/>
            <person name="Ettema T.J."/>
        </authorList>
    </citation>
    <scope>NUCLEOTIDE SEQUENCE</scope>
</reference>
<evidence type="ECO:0000313" key="1">
    <source>
        <dbReference type="EMBL" id="KKL76571.1"/>
    </source>
</evidence>
<gene>
    <name evidence="1" type="ORF">LCGC14_2043550</name>
</gene>
<dbReference type="AlphaFoldDB" id="A0A0F9FDP5"/>
<accession>A0A0F9FDP5</accession>
<protein>
    <submittedName>
        <fullName evidence="1">Uncharacterized protein</fullName>
    </submittedName>
</protein>
<sequence>MINPRIKLGDPVKTHIQTAIDLLSDKINRDYRNSIKESISAVEKYQLS</sequence>
<proteinExistence type="predicted"/>
<comment type="caution">
    <text evidence="1">The sequence shown here is derived from an EMBL/GenBank/DDBJ whole genome shotgun (WGS) entry which is preliminary data.</text>
</comment>